<feature type="compositionally biased region" description="Basic and acidic residues" evidence="1">
    <location>
        <begin position="89"/>
        <end position="103"/>
    </location>
</feature>
<dbReference type="EMBL" id="CADEAL010000353">
    <property type="protein sequence ID" value="CAB1418963.1"/>
    <property type="molecule type" value="Genomic_DNA"/>
</dbReference>
<comment type="caution">
    <text evidence="2">The sequence shown here is derived from an EMBL/GenBank/DDBJ whole genome shotgun (WGS) entry which is preliminary data.</text>
</comment>
<feature type="compositionally biased region" description="Basic and acidic residues" evidence="1">
    <location>
        <begin position="110"/>
        <end position="119"/>
    </location>
</feature>
<accession>A0A9N7TWI3</accession>
<organism evidence="2 3">
    <name type="scientific">Pleuronectes platessa</name>
    <name type="common">European plaice</name>
    <dbReference type="NCBI Taxonomy" id="8262"/>
    <lineage>
        <taxon>Eukaryota</taxon>
        <taxon>Metazoa</taxon>
        <taxon>Chordata</taxon>
        <taxon>Craniata</taxon>
        <taxon>Vertebrata</taxon>
        <taxon>Euteleostomi</taxon>
        <taxon>Actinopterygii</taxon>
        <taxon>Neopterygii</taxon>
        <taxon>Teleostei</taxon>
        <taxon>Neoteleostei</taxon>
        <taxon>Acanthomorphata</taxon>
        <taxon>Carangaria</taxon>
        <taxon>Pleuronectiformes</taxon>
        <taxon>Pleuronectoidei</taxon>
        <taxon>Pleuronectidae</taxon>
        <taxon>Pleuronectes</taxon>
    </lineage>
</organism>
<evidence type="ECO:0000313" key="2">
    <source>
        <dbReference type="EMBL" id="CAB1418963.1"/>
    </source>
</evidence>
<feature type="compositionally biased region" description="Polar residues" evidence="1">
    <location>
        <begin position="9"/>
        <end position="20"/>
    </location>
</feature>
<dbReference type="AlphaFoldDB" id="A0A9N7TWI3"/>
<evidence type="ECO:0000256" key="1">
    <source>
        <dbReference type="SAM" id="MobiDB-lite"/>
    </source>
</evidence>
<sequence>MPPVGLGSPPSSTEQNSQGSRLEEGTQGEGVPEVRGRAAEGSRSYGGQMGSGDGQADGGSRPERPGRDINMEEVRKVWRSESPDISCTAEHEYRSQSTQHREPFTGGRTMNERCQEMQAKDWGWSDSRRKETGRGRKDDGGRTDIQMDRMKPE</sequence>
<dbReference type="Proteomes" id="UP001153269">
    <property type="component" value="Unassembled WGS sequence"/>
</dbReference>
<name>A0A9N7TWI3_PLEPL</name>
<feature type="region of interest" description="Disordered" evidence="1">
    <location>
        <begin position="1"/>
        <end position="153"/>
    </location>
</feature>
<feature type="compositionally biased region" description="Basic and acidic residues" evidence="1">
    <location>
        <begin position="126"/>
        <end position="153"/>
    </location>
</feature>
<keyword evidence="3" id="KW-1185">Reference proteome</keyword>
<gene>
    <name evidence="2" type="ORF">PLEPLA_LOCUS6790</name>
</gene>
<feature type="compositionally biased region" description="Basic and acidic residues" evidence="1">
    <location>
        <begin position="60"/>
        <end position="82"/>
    </location>
</feature>
<protein>
    <submittedName>
        <fullName evidence="2">Uncharacterized protein</fullName>
    </submittedName>
</protein>
<proteinExistence type="predicted"/>
<feature type="compositionally biased region" description="Gly residues" evidence="1">
    <location>
        <begin position="47"/>
        <end position="57"/>
    </location>
</feature>
<reference evidence="2" key="1">
    <citation type="submission" date="2020-03" db="EMBL/GenBank/DDBJ databases">
        <authorList>
            <person name="Weist P."/>
        </authorList>
    </citation>
    <scope>NUCLEOTIDE SEQUENCE</scope>
</reference>
<evidence type="ECO:0000313" key="3">
    <source>
        <dbReference type="Proteomes" id="UP001153269"/>
    </source>
</evidence>